<sequence length="319" mass="35446">MTCYDCLFKFAGTTAITLLAVYVGKILYRLIYPFFIATPLDLHKLSGGGKYAVVTGSTDGIGKAYALQLAKKGFNIVLISRSDSKLQSVKKEINDQVPDIDVQTVAFDFTNSSVKDYENIIFKKLQSIEVGVLVNNVGMTSEYPEIHHKTAFGTQKNRDIHVVNTLAPTILTQEVLTQMVPRKGGVIINIGSMLGEQPISGFCVYSSTKKYMSHLSQILDKEYSAFDITVQYISPCLVATNMSKREETSFFAASSTDFVKSALRTVGNIKETSGYFSHQIQVEAFNLMPSFVLDYVFKHAVVQMRANYEKRAANKAKNN</sequence>
<dbReference type="Proteomes" id="UP000095286">
    <property type="component" value="Unplaced"/>
</dbReference>
<proteinExistence type="predicted"/>
<evidence type="ECO:0000313" key="2">
    <source>
        <dbReference type="WBParaSite" id="RSKR_0000918000.1"/>
    </source>
</evidence>
<evidence type="ECO:0000313" key="1">
    <source>
        <dbReference type="Proteomes" id="UP000095286"/>
    </source>
</evidence>
<reference evidence="2" key="1">
    <citation type="submission" date="2016-11" db="UniProtKB">
        <authorList>
            <consortium name="WormBaseParasite"/>
        </authorList>
    </citation>
    <scope>IDENTIFICATION</scope>
    <source>
        <strain evidence="2">KR3021</strain>
    </source>
</reference>
<protein>
    <submittedName>
        <fullName evidence="2">Estradiol 17-beta-dehydrogenase 12</fullName>
    </submittedName>
</protein>
<accession>A0AC35U953</accession>
<organism evidence="1 2">
    <name type="scientific">Rhabditophanes sp. KR3021</name>
    <dbReference type="NCBI Taxonomy" id="114890"/>
    <lineage>
        <taxon>Eukaryota</taxon>
        <taxon>Metazoa</taxon>
        <taxon>Ecdysozoa</taxon>
        <taxon>Nematoda</taxon>
        <taxon>Chromadorea</taxon>
        <taxon>Rhabditida</taxon>
        <taxon>Tylenchina</taxon>
        <taxon>Panagrolaimomorpha</taxon>
        <taxon>Strongyloidoidea</taxon>
        <taxon>Alloionematidae</taxon>
        <taxon>Rhabditophanes</taxon>
    </lineage>
</organism>
<dbReference type="WBParaSite" id="RSKR_0000918000.1">
    <property type="protein sequence ID" value="RSKR_0000918000.1"/>
    <property type="gene ID" value="RSKR_0000918000"/>
</dbReference>
<name>A0AC35U953_9BILA</name>